<dbReference type="Pfam" id="PF00171">
    <property type="entry name" value="Aldedh"/>
    <property type="match status" value="1"/>
</dbReference>
<dbReference type="InterPro" id="IPR016162">
    <property type="entry name" value="Ald_DH_N"/>
</dbReference>
<proteinExistence type="inferred from homology"/>
<comment type="caution">
    <text evidence="7">The sequence shown here is derived from an EMBL/GenBank/DDBJ whole genome shotgun (WGS) entry which is preliminary data.</text>
</comment>
<dbReference type="InterPro" id="IPR012394">
    <property type="entry name" value="Aldehyde_DH_NAD(P)"/>
</dbReference>
<evidence type="ECO:0000259" key="6">
    <source>
        <dbReference type="Pfam" id="PF00171"/>
    </source>
</evidence>
<dbReference type="FunFam" id="3.40.605.10:FF:000004">
    <property type="entry name" value="Aldehyde dehydrogenase"/>
    <property type="match status" value="1"/>
</dbReference>
<dbReference type="GO" id="GO:0005737">
    <property type="term" value="C:cytoplasm"/>
    <property type="evidence" value="ECO:0007669"/>
    <property type="project" value="TreeGrafter"/>
</dbReference>
<evidence type="ECO:0000256" key="4">
    <source>
        <dbReference type="PIRNR" id="PIRNR036492"/>
    </source>
</evidence>
<dbReference type="PANTHER" id="PTHR43570">
    <property type="entry name" value="ALDEHYDE DEHYDROGENASE"/>
    <property type="match status" value="1"/>
</dbReference>
<dbReference type="Gene3D" id="3.40.605.10">
    <property type="entry name" value="Aldehyde Dehydrogenase, Chain A, domain 1"/>
    <property type="match status" value="1"/>
</dbReference>
<evidence type="ECO:0000256" key="2">
    <source>
        <dbReference type="ARBA" id="ARBA00023002"/>
    </source>
</evidence>
<feature type="active site" evidence="5">
    <location>
        <position position="250"/>
    </location>
</feature>
<evidence type="ECO:0000256" key="3">
    <source>
        <dbReference type="ARBA" id="ARBA00023027"/>
    </source>
</evidence>
<keyword evidence="2 4" id="KW-0560">Oxidoreductase</keyword>
<feature type="active site" evidence="5">
    <location>
        <position position="216"/>
    </location>
</feature>
<organism evidence="7 8">
    <name type="scientific">Nocardioides immobilis</name>
    <dbReference type="NCBI Taxonomy" id="2049295"/>
    <lineage>
        <taxon>Bacteria</taxon>
        <taxon>Bacillati</taxon>
        <taxon>Actinomycetota</taxon>
        <taxon>Actinomycetes</taxon>
        <taxon>Propionibacteriales</taxon>
        <taxon>Nocardioidaceae</taxon>
        <taxon>Nocardioides</taxon>
    </lineage>
</organism>
<evidence type="ECO:0000313" key="7">
    <source>
        <dbReference type="EMBL" id="RHW22817.1"/>
    </source>
</evidence>
<accession>A0A417XSA9</accession>
<dbReference type="Proteomes" id="UP000283644">
    <property type="component" value="Unassembled WGS sequence"/>
</dbReference>
<dbReference type="CDD" id="cd07087">
    <property type="entry name" value="ALDH_F3-13-14_CALDH-like"/>
    <property type="match status" value="1"/>
</dbReference>
<name>A0A417XSA9_9ACTN</name>
<dbReference type="SUPFAM" id="SSF53720">
    <property type="entry name" value="ALDH-like"/>
    <property type="match status" value="1"/>
</dbReference>
<feature type="domain" description="Aldehyde dehydrogenase" evidence="6">
    <location>
        <begin position="6"/>
        <end position="433"/>
    </location>
</feature>
<comment type="similarity">
    <text evidence="1 4">Belongs to the aldehyde dehydrogenase family.</text>
</comment>
<keyword evidence="8" id="KW-1185">Reference proteome</keyword>
<dbReference type="InterPro" id="IPR016163">
    <property type="entry name" value="Ald_DH_C"/>
</dbReference>
<evidence type="ECO:0000256" key="5">
    <source>
        <dbReference type="PIRSR" id="PIRSR036492-1"/>
    </source>
</evidence>
<gene>
    <name evidence="7" type="ORF">D0Z08_30920</name>
</gene>
<dbReference type="GO" id="GO:0004029">
    <property type="term" value="F:aldehyde dehydrogenase (NAD+) activity"/>
    <property type="evidence" value="ECO:0007669"/>
    <property type="project" value="TreeGrafter"/>
</dbReference>
<dbReference type="InterPro" id="IPR015590">
    <property type="entry name" value="Aldehyde_DH_dom"/>
</dbReference>
<keyword evidence="3" id="KW-0520">NAD</keyword>
<dbReference type="OrthoDB" id="6882680at2"/>
<dbReference type="GO" id="GO:0006081">
    <property type="term" value="P:aldehyde metabolic process"/>
    <property type="evidence" value="ECO:0007669"/>
    <property type="project" value="InterPro"/>
</dbReference>
<dbReference type="PROSITE" id="PS00070">
    <property type="entry name" value="ALDEHYDE_DEHYDR_CYS"/>
    <property type="match status" value="1"/>
</dbReference>
<dbReference type="RefSeq" id="WP_118929129.1">
    <property type="nucleotide sequence ID" value="NZ_QXGH01000054.1"/>
</dbReference>
<reference evidence="7 8" key="1">
    <citation type="submission" date="2018-09" db="EMBL/GenBank/DDBJ databases">
        <title>Genome sequencing of Nocardioides immobilis CCTCC AB 2017083 for comparison to Nocardioides silvaticus.</title>
        <authorList>
            <person name="Li C."/>
            <person name="Wang G."/>
        </authorList>
    </citation>
    <scope>NUCLEOTIDE SEQUENCE [LARGE SCALE GENOMIC DNA]</scope>
    <source>
        <strain evidence="7 8">CCTCC AB 2017083</strain>
    </source>
</reference>
<dbReference type="AlphaFoldDB" id="A0A417XSA9"/>
<dbReference type="Gene3D" id="3.40.309.10">
    <property type="entry name" value="Aldehyde Dehydrogenase, Chain A, domain 2"/>
    <property type="match status" value="1"/>
</dbReference>
<dbReference type="FunFam" id="3.40.309.10:FF:000003">
    <property type="entry name" value="Aldehyde dehydrogenase"/>
    <property type="match status" value="1"/>
</dbReference>
<protein>
    <recommendedName>
        <fullName evidence="4">Aldehyde dehydrogenase</fullName>
    </recommendedName>
</protein>
<dbReference type="PIRSF" id="PIRSF036492">
    <property type="entry name" value="ALDH"/>
    <property type="match status" value="1"/>
</dbReference>
<dbReference type="EMBL" id="QXGH01000054">
    <property type="protein sequence ID" value="RHW22817.1"/>
    <property type="molecule type" value="Genomic_DNA"/>
</dbReference>
<dbReference type="PANTHER" id="PTHR43570:SF16">
    <property type="entry name" value="ALDEHYDE DEHYDROGENASE TYPE III, ISOFORM Q"/>
    <property type="match status" value="1"/>
</dbReference>
<dbReference type="InterPro" id="IPR016160">
    <property type="entry name" value="Ald_DH_CS_CYS"/>
</dbReference>
<evidence type="ECO:0000313" key="8">
    <source>
        <dbReference type="Proteomes" id="UP000283644"/>
    </source>
</evidence>
<sequence>MPTTEQHASAAAEVARLRDTFATGATRPLDWRLEQLRALELMLVEGEDAIAAALAEDLGRPANDSFLGDIAPTLAEVRFAIKHLRSWARPTRVSLPLSQFPGKAWYDYEPLGVVLVIGPWNYPVYLTLGPLVGAIAAGNCAILKPSEHTPTAAKVMADLVPKYLDADAFAVLLGGPDVTQDILAQGMDHAFFTGGPDIGKAVMTAAAAHLTPVTLELGGKCPALIAADADLEVAARRIAWTKLLNSGQTCIAPDYVLVEASVRDDFIPLLRKAFTDLSPQGDGARNLPIVSQRHAERLSRLLEDHGGEVLHGGTTSPEHRQVDLTLVLDPAEDSSLMQEEIFGPLLPIVTVESAECAMALINRGPKPLAAYVFSSSRALIDKFRHEVPAGAVVSNHAAMHVLCPSLPFGGVGNSGMGTYHGKWGFETFSHRKSHLARAARPDPRLVYPPYNRLTQRLLRLIF</sequence>
<evidence type="ECO:0000256" key="1">
    <source>
        <dbReference type="ARBA" id="ARBA00009986"/>
    </source>
</evidence>
<dbReference type="InterPro" id="IPR016161">
    <property type="entry name" value="Ald_DH/histidinol_DH"/>
</dbReference>